<evidence type="ECO:0000259" key="7">
    <source>
        <dbReference type="Pfam" id="PF06560"/>
    </source>
</evidence>
<dbReference type="Pfam" id="PF06560">
    <property type="entry name" value="GPI"/>
    <property type="match status" value="1"/>
</dbReference>
<comment type="catalytic activity">
    <reaction evidence="6">
        <text>alpha-D-glucose 6-phosphate = beta-D-fructose 6-phosphate</text>
        <dbReference type="Rhea" id="RHEA:11816"/>
        <dbReference type="ChEBI" id="CHEBI:57634"/>
        <dbReference type="ChEBI" id="CHEBI:58225"/>
        <dbReference type="EC" id="5.3.1.9"/>
    </reaction>
</comment>
<comment type="caution">
    <text evidence="8">The sequence shown here is derived from an EMBL/GenBank/DDBJ whole genome shotgun (WGS) entry which is preliminary data.</text>
</comment>
<reference evidence="8 9" key="1">
    <citation type="journal article" date="2017" name="ISME J.">
        <title>Energy and carbon metabolisms in a deep terrestrial subsurface fluid microbial community.</title>
        <authorList>
            <person name="Momper L."/>
            <person name="Jungbluth S.P."/>
            <person name="Lee M.D."/>
            <person name="Amend J.P."/>
        </authorList>
    </citation>
    <scope>NUCLEOTIDE SEQUENCE [LARGE SCALE GENOMIC DNA]</scope>
    <source>
        <strain evidence="8">SURF_46</strain>
    </source>
</reference>
<dbReference type="InterPro" id="IPR010551">
    <property type="entry name" value="G6P_isomerase_prok"/>
</dbReference>
<dbReference type="InterPro" id="IPR011051">
    <property type="entry name" value="RmlC_Cupin_sf"/>
</dbReference>
<evidence type="ECO:0000256" key="6">
    <source>
        <dbReference type="ARBA" id="ARBA00029321"/>
    </source>
</evidence>
<comment type="pathway">
    <text evidence="1">Carbohydrate degradation; glycolysis; D-glyceraldehyde 3-phosphate and glycerone phosphate from D-glucose: step 2/4.</text>
</comment>
<dbReference type="UniPathway" id="UPA00109">
    <property type="reaction ID" value="UER00181"/>
</dbReference>
<dbReference type="Gene3D" id="2.60.120.10">
    <property type="entry name" value="Jelly Rolls"/>
    <property type="match status" value="1"/>
</dbReference>
<dbReference type="GO" id="GO:0004347">
    <property type="term" value="F:glucose-6-phosphate isomerase activity"/>
    <property type="evidence" value="ECO:0007669"/>
    <property type="project" value="UniProtKB-EC"/>
</dbReference>
<gene>
    <name evidence="8" type="ORF">C4561_04590</name>
</gene>
<accession>A0A3A4ZCQ4</accession>
<dbReference type="SUPFAM" id="SSF51182">
    <property type="entry name" value="RmlC-like cupins"/>
    <property type="match status" value="1"/>
</dbReference>
<evidence type="ECO:0000256" key="5">
    <source>
        <dbReference type="ARBA" id="ARBA00023152"/>
    </source>
</evidence>
<comment type="similarity">
    <text evidence="2">Belongs to the archaeal-type GPI family.</text>
</comment>
<dbReference type="EC" id="5.3.1.9" evidence="3"/>
<dbReference type="GO" id="GO:0006094">
    <property type="term" value="P:gluconeogenesis"/>
    <property type="evidence" value="ECO:0007669"/>
    <property type="project" value="UniProtKB-KW"/>
</dbReference>
<evidence type="ECO:0000256" key="1">
    <source>
        <dbReference type="ARBA" id="ARBA00004926"/>
    </source>
</evidence>
<evidence type="ECO:0000256" key="3">
    <source>
        <dbReference type="ARBA" id="ARBA00011952"/>
    </source>
</evidence>
<dbReference type="AlphaFoldDB" id="A0A3A4ZCQ4"/>
<feature type="domain" description="Glucose-6-phosphate isomerase prokaryote" evidence="7">
    <location>
        <begin position="43"/>
        <end position="162"/>
    </location>
</feature>
<organism evidence="8 9">
    <name type="scientific">candidate division WWE3 bacterium</name>
    <dbReference type="NCBI Taxonomy" id="2053526"/>
    <lineage>
        <taxon>Bacteria</taxon>
        <taxon>Katanobacteria</taxon>
    </lineage>
</organism>
<dbReference type="Proteomes" id="UP000265540">
    <property type="component" value="Unassembled WGS sequence"/>
</dbReference>
<dbReference type="GO" id="GO:0005737">
    <property type="term" value="C:cytoplasm"/>
    <property type="evidence" value="ECO:0007669"/>
    <property type="project" value="InterPro"/>
</dbReference>
<keyword evidence="5" id="KW-0324">Glycolysis</keyword>
<evidence type="ECO:0000256" key="2">
    <source>
        <dbReference type="ARBA" id="ARBA00006542"/>
    </source>
</evidence>
<keyword evidence="4" id="KW-0312">Gluconeogenesis</keyword>
<dbReference type="InterPro" id="IPR014710">
    <property type="entry name" value="RmlC-like_jellyroll"/>
</dbReference>
<evidence type="ECO:0000256" key="4">
    <source>
        <dbReference type="ARBA" id="ARBA00022432"/>
    </source>
</evidence>
<evidence type="ECO:0000313" key="8">
    <source>
        <dbReference type="EMBL" id="RJR27025.1"/>
    </source>
</evidence>
<evidence type="ECO:0000313" key="9">
    <source>
        <dbReference type="Proteomes" id="UP000265540"/>
    </source>
</evidence>
<protein>
    <recommendedName>
        <fullName evidence="3">glucose-6-phosphate isomerase</fullName>
        <ecNumber evidence="3">5.3.1.9</ecNumber>
    </recommendedName>
</protein>
<name>A0A3A4ZCQ4_UNCKA</name>
<proteinExistence type="inferred from homology"/>
<sequence>MQIKSTRTKGELAEVLMNSKSNGPDVAYWVFSEISQGKWENMTVTTNGFYDSEFPKTYGHYHGTNVIETYMLVSGKGILQLQKKLINGPVEKVERVFMIQFEKSGEQIQIPFEWGHSWSNVGNEPLITFDDWRSGHTDSDYEIIKRLKGMSYYLVKDADTGIRAVPNENYKDLPEPEWITPEQFEKLI</sequence>
<dbReference type="EMBL" id="QZJF01000017">
    <property type="protein sequence ID" value="RJR27025.1"/>
    <property type="molecule type" value="Genomic_DNA"/>
</dbReference>
<dbReference type="GO" id="GO:0006096">
    <property type="term" value="P:glycolytic process"/>
    <property type="evidence" value="ECO:0007669"/>
    <property type="project" value="UniProtKB-UniPathway"/>
</dbReference>